<protein>
    <submittedName>
        <fullName evidence="2">Uncharacterized protein</fullName>
    </submittedName>
</protein>
<keyword evidence="1" id="KW-1133">Transmembrane helix</keyword>
<sequence>MLSWPTIISAERARARARARTLYSLSIHNIYAYVAFFFAPLRDRGFVYIYFFNSKIKAPPCETVHVTFIGHYCPMHKLYMPDVSTICSLSLPC</sequence>
<dbReference type="AlphaFoldDB" id="A0A433Q3T1"/>
<evidence type="ECO:0000256" key="1">
    <source>
        <dbReference type="SAM" id="Phobius"/>
    </source>
</evidence>
<evidence type="ECO:0000313" key="3">
    <source>
        <dbReference type="Proteomes" id="UP000274822"/>
    </source>
</evidence>
<reference evidence="2 3" key="1">
    <citation type="journal article" date="2018" name="New Phytol.">
        <title>Phylogenomics of Endogonaceae and evolution of mycorrhizas within Mucoromycota.</title>
        <authorList>
            <person name="Chang Y."/>
            <person name="Desiro A."/>
            <person name="Na H."/>
            <person name="Sandor L."/>
            <person name="Lipzen A."/>
            <person name="Clum A."/>
            <person name="Barry K."/>
            <person name="Grigoriev I.V."/>
            <person name="Martin F.M."/>
            <person name="Stajich J.E."/>
            <person name="Smith M.E."/>
            <person name="Bonito G."/>
            <person name="Spatafora J.W."/>
        </authorList>
    </citation>
    <scope>NUCLEOTIDE SEQUENCE [LARGE SCALE GENOMIC DNA]</scope>
    <source>
        <strain evidence="2 3">AD002</strain>
    </source>
</reference>
<dbReference type="EMBL" id="RBNJ01015904">
    <property type="protein sequence ID" value="RUS24465.1"/>
    <property type="molecule type" value="Genomic_DNA"/>
</dbReference>
<keyword evidence="3" id="KW-1185">Reference proteome</keyword>
<gene>
    <name evidence="2" type="ORF">BC938DRAFT_473539</name>
</gene>
<organism evidence="2 3">
    <name type="scientific">Jimgerdemannia flammicorona</name>
    <dbReference type="NCBI Taxonomy" id="994334"/>
    <lineage>
        <taxon>Eukaryota</taxon>
        <taxon>Fungi</taxon>
        <taxon>Fungi incertae sedis</taxon>
        <taxon>Mucoromycota</taxon>
        <taxon>Mucoromycotina</taxon>
        <taxon>Endogonomycetes</taxon>
        <taxon>Endogonales</taxon>
        <taxon>Endogonaceae</taxon>
        <taxon>Jimgerdemannia</taxon>
    </lineage>
</organism>
<accession>A0A433Q3T1</accession>
<comment type="caution">
    <text evidence="2">The sequence shown here is derived from an EMBL/GenBank/DDBJ whole genome shotgun (WGS) entry which is preliminary data.</text>
</comment>
<proteinExistence type="predicted"/>
<feature type="non-terminal residue" evidence="2">
    <location>
        <position position="93"/>
    </location>
</feature>
<evidence type="ECO:0000313" key="2">
    <source>
        <dbReference type="EMBL" id="RUS24465.1"/>
    </source>
</evidence>
<feature type="transmembrane region" description="Helical" evidence="1">
    <location>
        <begin position="21"/>
        <end position="41"/>
    </location>
</feature>
<dbReference type="Proteomes" id="UP000274822">
    <property type="component" value="Unassembled WGS sequence"/>
</dbReference>
<name>A0A433Q3T1_9FUNG</name>
<keyword evidence="1" id="KW-0472">Membrane</keyword>
<keyword evidence="1" id="KW-0812">Transmembrane</keyword>